<evidence type="ECO:0000313" key="3">
    <source>
        <dbReference type="Proteomes" id="UP001550739"/>
    </source>
</evidence>
<name>A0ABV2ZY45_9ACTN</name>
<comment type="caution">
    <text evidence="2">The sequence shown here is derived from an EMBL/GenBank/DDBJ whole genome shotgun (WGS) entry which is preliminary data.</text>
</comment>
<dbReference type="RefSeq" id="WP_361710059.1">
    <property type="nucleotide sequence ID" value="NZ_JBEZVE010000044.1"/>
</dbReference>
<sequence>MVTTALYEIETSEADDGTTVPAEGIWTPEGEDAADNGFVVYRGLYVAGIGAPNDDVLYPDRFVVLGHQRWADIIEAAAAYMDHVHNWRTLHLYPGDDPSVHIPRIPRAVHTHGVFLRHPHPDHPCGCEWEDTWRMVWAPPTEPGSIPVTAMRHPAAPATAAGLPNPDQGAPATWAP</sequence>
<keyword evidence="3" id="KW-1185">Reference proteome</keyword>
<feature type="compositionally biased region" description="Low complexity" evidence="1">
    <location>
        <begin position="157"/>
        <end position="166"/>
    </location>
</feature>
<proteinExistence type="predicted"/>
<evidence type="ECO:0000313" key="2">
    <source>
        <dbReference type="EMBL" id="MEU3787487.1"/>
    </source>
</evidence>
<feature type="region of interest" description="Disordered" evidence="1">
    <location>
        <begin position="157"/>
        <end position="176"/>
    </location>
</feature>
<dbReference type="Proteomes" id="UP001550739">
    <property type="component" value="Unassembled WGS sequence"/>
</dbReference>
<gene>
    <name evidence="2" type="ORF">AB0E89_44425</name>
</gene>
<dbReference type="EMBL" id="JBEZVE010000044">
    <property type="protein sequence ID" value="MEU3787487.1"/>
    <property type="molecule type" value="Genomic_DNA"/>
</dbReference>
<accession>A0ABV2ZY45</accession>
<organism evidence="2 3">
    <name type="scientific">Streptomyces sp. 900129855</name>
    <dbReference type="NCBI Taxonomy" id="3155129"/>
    <lineage>
        <taxon>Bacteria</taxon>
        <taxon>Bacillati</taxon>
        <taxon>Actinomycetota</taxon>
        <taxon>Actinomycetes</taxon>
        <taxon>Kitasatosporales</taxon>
        <taxon>Streptomycetaceae</taxon>
        <taxon>Streptomyces</taxon>
    </lineage>
</organism>
<protein>
    <submittedName>
        <fullName evidence="2">Uncharacterized protein</fullName>
    </submittedName>
</protein>
<reference evidence="2 3" key="1">
    <citation type="submission" date="2024-06" db="EMBL/GenBank/DDBJ databases">
        <title>The Natural Products Discovery Center: Release of the First 8490 Sequenced Strains for Exploring Actinobacteria Biosynthetic Diversity.</title>
        <authorList>
            <person name="Kalkreuter E."/>
            <person name="Kautsar S.A."/>
            <person name="Yang D."/>
            <person name="Bader C.D."/>
            <person name="Teijaro C.N."/>
            <person name="Fluegel L."/>
            <person name="Davis C.M."/>
            <person name="Simpson J.R."/>
            <person name="Lauterbach L."/>
            <person name="Steele A.D."/>
            <person name="Gui C."/>
            <person name="Meng S."/>
            <person name="Li G."/>
            <person name="Viehrig K."/>
            <person name="Ye F."/>
            <person name="Su P."/>
            <person name="Kiefer A.F."/>
            <person name="Nichols A."/>
            <person name="Cepeda A.J."/>
            <person name="Yan W."/>
            <person name="Fan B."/>
            <person name="Jiang Y."/>
            <person name="Adhikari A."/>
            <person name="Zheng C.-J."/>
            <person name="Schuster L."/>
            <person name="Cowan T.M."/>
            <person name="Smanski M.J."/>
            <person name="Chevrette M.G."/>
            <person name="De Carvalho L.P.S."/>
            <person name="Shen B."/>
        </authorList>
    </citation>
    <scope>NUCLEOTIDE SEQUENCE [LARGE SCALE GENOMIC DNA]</scope>
    <source>
        <strain evidence="2 3">NPDC033843</strain>
    </source>
</reference>
<evidence type="ECO:0000256" key="1">
    <source>
        <dbReference type="SAM" id="MobiDB-lite"/>
    </source>
</evidence>